<evidence type="ECO:0000259" key="5">
    <source>
        <dbReference type="Pfam" id="PF13087"/>
    </source>
</evidence>
<feature type="domain" description="YprB ribonuclease H-like" evidence="6">
    <location>
        <begin position="139"/>
        <end position="340"/>
    </location>
</feature>
<gene>
    <name evidence="7" type="ORF">CHC_T00003285001</name>
</gene>
<dbReference type="GeneID" id="17322168"/>
<keyword evidence="3" id="KW-0347">Helicase</keyword>
<evidence type="ECO:0000256" key="2">
    <source>
        <dbReference type="ARBA" id="ARBA00022801"/>
    </source>
</evidence>
<dbReference type="InterPro" id="IPR050534">
    <property type="entry name" value="Coronavir_polyprotein_1ab"/>
</dbReference>
<dbReference type="GO" id="GO:0016787">
    <property type="term" value="F:hydrolase activity"/>
    <property type="evidence" value="ECO:0007669"/>
    <property type="project" value="UniProtKB-KW"/>
</dbReference>
<dbReference type="CDD" id="cd18808">
    <property type="entry name" value="SF1_C_Upf1"/>
    <property type="match status" value="1"/>
</dbReference>
<dbReference type="Pfam" id="PF13087">
    <property type="entry name" value="AAA_12"/>
    <property type="match status" value="1"/>
</dbReference>
<dbReference type="InterPro" id="IPR027417">
    <property type="entry name" value="P-loop_NTPase"/>
</dbReference>
<keyword evidence="2" id="KW-0378">Hydrolase</keyword>
<dbReference type="Proteomes" id="UP000012073">
    <property type="component" value="Unassembled WGS sequence"/>
</dbReference>
<dbReference type="InterPro" id="IPR041679">
    <property type="entry name" value="DNA2/NAM7-like_C"/>
</dbReference>
<keyword evidence="8" id="KW-1185">Reference proteome</keyword>
<dbReference type="InterPro" id="IPR019993">
    <property type="entry name" value="RecB_nuclease_TM0106_put"/>
</dbReference>
<dbReference type="OMA" id="VYHYAAY"/>
<reference evidence="8" key="1">
    <citation type="journal article" date="2013" name="Proc. Natl. Acad. Sci. U.S.A.">
        <title>Genome structure and metabolic features in the red seaweed Chondrus crispus shed light on evolution of the Archaeplastida.</title>
        <authorList>
            <person name="Collen J."/>
            <person name="Porcel B."/>
            <person name="Carre W."/>
            <person name="Ball S.G."/>
            <person name="Chaparro C."/>
            <person name="Tonon T."/>
            <person name="Barbeyron T."/>
            <person name="Michel G."/>
            <person name="Noel B."/>
            <person name="Valentin K."/>
            <person name="Elias M."/>
            <person name="Artiguenave F."/>
            <person name="Arun A."/>
            <person name="Aury J.M."/>
            <person name="Barbosa-Neto J.F."/>
            <person name="Bothwell J.H."/>
            <person name="Bouget F.Y."/>
            <person name="Brillet L."/>
            <person name="Cabello-Hurtado F."/>
            <person name="Capella-Gutierrez S."/>
            <person name="Charrier B."/>
            <person name="Cladiere L."/>
            <person name="Cock J.M."/>
            <person name="Coelho S.M."/>
            <person name="Colleoni C."/>
            <person name="Czjzek M."/>
            <person name="Da Silva C."/>
            <person name="Delage L."/>
            <person name="Denoeud F."/>
            <person name="Deschamps P."/>
            <person name="Dittami S.M."/>
            <person name="Gabaldon T."/>
            <person name="Gachon C.M."/>
            <person name="Groisillier A."/>
            <person name="Herve C."/>
            <person name="Jabbari K."/>
            <person name="Katinka M."/>
            <person name="Kloareg B."/>
            <person name="Kowalczyk N."/>
            <person name="Labadie K."/>
            <person name="Leblanc C."/>
            <person name="Lopez P.J."/>
            <person name="McLachlan D.H."/>
            <person name="Meslet-Cladiere L."/>
            <person name="Moustafa A."/>
            <person name="Nehr Z."/>
            <person name="Nyvall Collen P."/>
            <person name="Panaud O."/>
            <person name="Partensky F."/>
            <person name="Poulain J."/>
            <person name="Rensing S.A."/>
            <person name="Rousvoal S."/>
            <person name="Samson G."/>
            <person name="Symeonidi A."/>
            <person name="Weissenbach J."/>
            <person name="Zambounis A."/>
            <person name="Wincker P."/>
            <person name="Boyen C."/>
        </authorList>
    </citation>
    <scope>NUCLEOTIDE SEQUENCE [LARGE SCALE GENOMIC DNA]</scope>
    <source>
        <strain evidence="8">cv. Stackhouse</strain>
    </source>
</reference>
<dbReference type="GO" id="GO:0043139">
    <property type="term" value="F:5'-3' DNA helicase activity"/>
    <property type="evidence" value="ECO:0007669"/>
    <property type="project" value="TreeGrafter"/>
</dbReference>
<dbReference type="RefSeq" id="XP_005714461.1">
    <property type="nucleotide sequence ID" value="XM_005714404.1"/>
</dbReference>
<dbReference type="PANTHER" id="PTHR43788:SF8">
    <property type="entry name" value="DNA-BINDING PROTEIN SMUBP-2"/>
    <property type="match status" value="1"/>
</dbReference>
<dbReference type="Pfam" id="PF13604">
    <property type="entry name" value="AAA_30"/>
    <property type="match status" value="1"/>
</dbReference>
<dbReference type="OrthoDB" id="6513042at2759"/>
<organism evidence="7 8">
    <name type="scientific">Chondrus crispus</name>
    <name type="common">Carrageen Irish moss</name>
    <name type="synonym">Polymorpha crispa</name>
    <dbReference type="NCBI Taxonomy" id="2769"/>
    <lineage>
        <taxon>Eukaryota</taxon>
        <taxon>Rhodophyta</taxon>
        <taxon>Florideophyceae</taxon>
        <taxon>Rhodymeniophycidae</taxon>
        <taxon>Gigartinales</taxon>
        <taxon>Gigartinaceae</taxon>
        <taxon>Chondrus</taxon>
    </lineage>
</organism>
<dbReference type="Gramene" id="CDF34642">
    <property type="protein sequence ID" value="CDF34642"/>
    <property type="gene ID" value="CHC_T00003285001"/>
</dbReference>
<dbReference type="KEGG" id="ccp:CHC_T00003285001"/>
<feature type="domain" description="DNA2/NAM7 helicase-like C-terminal" evidence="5">
    <location>
        <begin position="836"/>
        <end position="1066"/>
    </location>
</feature>
<dbReference type="CDD" id="cd17934">
    <property type="entry name" value="DEXXQc_Upf1-like"/>
    <property type="match status" value="1"/>
</dbReference>
<proteinExistence type="predicted"/>
<evidence type="ECO:0000256" key="3">
    <source>
        <dbReference type="ARBA" id="ARBA00022806"/>
    </source>
</evidence>
<name>R7Q7W8_CHOCR</name>
<accession>R7Q7W8</accession>
<evidence type="ECO:0000256" key="4">
    <source>
        <dbReference type="ARBA" id="ARBA00022840"/>
    </source>
</evidence>
<dbReference type="GO" id="GO:0005524">
    <property type="term" value="F:ATP binding"/>
    <property type="evidence" value="ECO:0007669"/>
    <property type="project" value="UniProtKB-KW"/>
</dbReference>
<dbReference type="PANTHER" id="PTHR43788">
    <property type="entry name" value="DNA2/NAM7 HELICASE FAMILY MEMBER"/>
    <property type="match status" value="1"/>
</dbReference>
<evidence type="ECO:0000313" key="7">
    <source>
        <dbReference type="EMBL" id="CDF34642.1"/>
    </source>
</evidence>
<dbReference type="Pfam" id="PF13482">
    <property type="entry name" value="RNase_H_2"/>
    <property type="match status" value="1"/>
</dbReference>
<keyword evidence="4" id="KW-0067">ATP-binding</keyword>
<dbReference type="AlphaFoldDB" id="R7Q7W8"/>
<evidence type="ECO:0000256" key="1">
    <source>
        <dbReference type="ARBA" id="ARBA00022741"/>
    </source>
</evidence>
<dbReference type="InterPro" id="IPR038720">
    <property type="entry name" value="YprB_RNase_H-like_dom"/>
</dbReference>
<dbReference type="NCBIfam" id="TIGR03491">
    <property type="entry name" value="TM0106 family RecB-like putative nuclease"/>
    <property type="match status" value="1"/>
</dbReference>
<dbReference type="InterPro" id="IPR047187">
    <property type="entry name" value="SF1_C_Upf1"/>
</dbReference>
<evidence type="ECO:0000259" key="6">
    <source>
        <dbReference type="Pfam" id="PF13482"/>
    </source>
</evidence>
<dbReference type="SUPFAM" id="SSF52540">
    <property type="entry name" value="P-loop containing nucleoside triphosphate hydrolases"/>
    <property type="match status" value="1"/>
</dbReference>
<dbReference type="EMBL" id="HG001703">
    <property type="protein sequence ID" value="CDF34642.1"/>
    <property type="molecule type" value="Genomic_DNA"/>
</dbReference>
<dbReference type="Gene3D" id="3.40.50.300">
    <property type="entry name" value="P-loop containing nucleotide triphosphate hydrolases"/>
    <property type="match status" value="2"/>
</dbReference>
<protein>
    <submittedName>
        <fullName evidence="7">Uncharacterized protein</fullName>
    </submittedName>
</protein>
<keyword evidence="1" id="KW-0547">Nucleotide-binding</keyword>
<evidence type="ECO:0000313" key="8">
    <source>
        <dbReference type="Proteomes" id="UP000012073"/>
    </source>
</evidence>
<sequence length="1095" mass="121149">MYLLERTKRDFGVFLKEFDASAQVLPDVPVEMLSPWKGYALEILQEKDDLRLIAGIRRSQVNQIESVFGVATLTDFAELSDRDVEEVVRKHSLHSTYRTLHRQASMQLQTRKNGGKCTAYELVEGASSLLLPPDSDADMFFDMEGFPLMKGGGLEYLFGLDVGMDGDFKFWWAHNRQEEEQAFVWVVRCICDLVEKEQAAGRPKPHVYHYGHYEVTALRRVALRAKTAAGHAARNTLDKLFEDGMFIDVFNIISSSIVVGEPSYSIKKIEKLVNISREDDELADAESSVGMYYEWRRKHFHEDDSGQQEIVDDITSPILEEILVYNRQDCRSLRDVVSWLRAVLPHVDKLTFVDAQDDPPSESDSLAASDGDANVIEQGACGPTMKHKLADSIAIRRCLELSSSLVALGSTELDAETRGIVAHLLMYHTRESLPSRKQFSNMIKQASESDYRDLFDDDQCISGISWKGRKADMETNKQYFEYTFPRAQLFKLTSGNSAAFVVPKVGPKNISGDESKSDISCFVSLKEVSYSKENSPGSLILSAGRNPDYEPPKFGVLVSSEDLKVCNAPLRQSILRTTEKLTKQKADASVALPLAFIERRPIDEEPSRDISLEKMRNRQTRSENVAEFLASRKLSCVFVIQGPPGSGKTSLSGEIIQQLVMTYGKTVAVSSNSHAAIDNLLSSAVRSGCEAQTVWKVGTRCTKPNVARFKANVRDVKIVSWLAESEESDQCTSPSSTDHASSKRTKAKATGALVGATCYQLSQECIDGAFDFLFVDEASQVPIPNFLSMSTAAKYAILVGDQQQLEMPIRGTHPEILEQSCLAYTVGEGVKTVPASRGIFLDVSYRMNPALCRFVSQHFYDHTLAHASICTENKLNLGSNNSPDCFQYGSHGISFISTHEIPCVAEVLAPTPSYGKWYQPIEVFVISQIVSQILGLSCTVNGTSKTIGASDILVVAPYNAQVRALKDALPQGIRVGTVDKFQGQEAPVTVLSTCTSESSEDWDRYKYNGDHGTDKNGWQNGVAMSFSSDSMPGNKERRGFCFALQKNRLNVAISRAQCLAVVVGDAHAFSRIPLITLGDVDVASLYESIVSVQSK</sequence>